<sequence>MKGRAWSVRQRLLALVVAVMTVGLVVTGLVNYALGYRSLAERVDAELLQEQAELMLLAQSGPEQDGRPYQDADQLFLAFLQTAVAGEDEALLALVDGQVALYSGGERPFSVRHPDVLAAVEELAVAEGRAGVTSVRTQGTTLRMLVTDVQLPEETREATFVVVIDLGRQSAQLTRQALTYAGLSLAVLTVAALLAHLSLGRLLRPLRDLQQATAQTTTEDLSRRVEVESADTEVAELAVRYNEMLDRIEAGVREQRQFLDDAAHELRTPLTVIRGNAELLDPRDAEDVEASRRLVLDEVDRMQRLVDDLLMLARSQRPNFLRPAETDVTELAVEAMDRMVALGPRAWRLDADAEGLVEVDRQRVLQALVQLAANAVKFSDEGSVVELSTAWADAGSEQGRRARELGARPAPRYLVLGVGDQGIGIPTESRERVFDRFARAENAARTEGSGLGLPIVRVIAESHGGVVEVESEEGAGSTFRIFLPATAGREALGAAEQPTDVREGVVS</sequence>
<evidence type="ECO:0000313" key="14">
    <source>
        <dbReference type="EMBL" id="MFB9731417.1"/>
    </source>
</evidence>
<feature type="transmembrane region" description="Helical" evidence="11">
    <location>
        <begin position="12"/>
        <end position="34"/>
    </location>
</feature>
<dbReference type="PRINTS" id="PR00344">
    <property type="entry name" value="BCTRLSENSOR"/>
</dbReference>
<dbReference type="Pfam" id="PF00672">
    <property type="entry name" value="HAMP"/>
    <property type="match status" value="1"/>
</dbReference>
<keyword evidence="10 11" id="KW-0472">Membrane</keyword>
<evidence type="ECO:0000256" key="2">
    <source>
        <dbReference type="ARBA" id="ARBA00004236"/>
    </source>
</evidence>
<name>A0ABV5V0T5_9MICO</name>
<evidence type="ECO:0000256" key="6">
    <source>
        <dbReference type="ARBA" id="ARBA00022692"/>
    </source>
</evidence>
<dbReference type="InterPro" id="IPR050428">
    <property type="entry name" value="TCS_sensor_his_kinase"/>
</dbReference>
<dbReference type="Gene3D" id="6.10.340.10">
    <property type="match status" value="1"/>
</dbReference>
<keyword evidence="8 11" id="KW-1133">Transmembrane helix</keyword>
<dbReference type="InterPro" id="IPR004358">
    <property type="entry name" value="Sig_transdc_His_kin-like_C"/>
</dbReference>
<evidence type="ECO:0000259" key="12">
    <source>
        <dbReference type="PROSITE" id="PS50109"/>
    </source>
</evidence>
<dbReference type="InterPro" id="IPR003661">
    <property type="entry name" value="HisK_dim/P_dom"/>
</dbReference>
<evidence type="ECO:0000256" key="5">
    <source>
        <dbReference type="ARBA" id="ARBA00022679"/>
    </source>
</evidence>
<dbReference type="Gene3D" id="3.30.565.10">
    <property type="entry name" value="Histidine kinase-like ATPase, C-terminal domain"/>
    <property type="match status" value="1"/>
</dbReference>
<dbReference type="GO" id="GO:0016301">
    <property type="term" value="F:kinase activity"/>
    <property type="evidence" value="ECO:0007669"/>
    <property type="project" value="UniProtKB-KW"/>
</dbReference>
<dbReference type="SUPFAM" id="SSF55874">
    <property type="entry name" value="ATPase domain of HSP90 chaperone/DNA topoisomerase II/histidine kinase"/>
    <property type="match status" value="1"/>
</dbReference>
<gene>
    <name evidence="14" type="ORF">ACFFN0_05120</name>
</gene>
<reference evidence="14 15" key="1">
    <citation type="submission" date="2024-09" db="EMBL/GenBank/DDBJ databases">
        <authorList>
            <person name="Sun Q."/>
            <person name="Mori K."/>
        </authorList>
    </citation>
    <scope>NUCLEOTIDE SEQUENCE [LARGE SCALE GENOMIC DNA]</scope>
    <source>
        <strain evidence="14 15">JCM 12763</strain>
    </source>
</reference>
<organism evidence="14 15">
    <name type="scientific">Ornithinimicrobium kibberense</name>
    <dbReference type="NCBI Taxonomy" id="282060"/>
    <lineage>
        <taxon>Bacteria</taxon>
        <taxon>Bacillati</taxon>
        <taxon>Actinomycetota</taxon>
        <taxon>Actinomycetes</taxon>
        <taxon>Micrococcales</taxon>
        <taxon>Ornithinimicrobiaceae</taxon>
        <taxon>Ornithinimicrobium</taxon>
    </lineage>
</organism>
<evidence type="ECO:0000256" key="4">
    <source>
        <dbReference type="ARBA" id="ARBA00022553"/>
    </source>
</evidence>
<dbReference type="EC" id="2.7.13.3" evidence="3"/>
<feature type="domain" description="HAMP" evidence="13">
    <location>
        <begin position="200"/>
        <end position="253"/>
    </location>
</feature>
<dbReference type="InterPro" id="IPR005467">
    <property type="entry name" value="His_kinase_dom"/>
</dbReference>
<dbReference type="InterPro" id="IPR036890">
    <property type="entry name" value="HATPase_C_sf"/>
</dbReference>
<dbReference type="InterPro" id="IPR003660">
    <property type="entry name" value="HAMP_dom"/>
</dbReference>
<protein>
    <recommendedName>
        <fullName evidence="3">histidine kinase</fullName>
        <ecNumber evidence="3">2.7.13.3</ecNumber>
    </recommendedName>
</protein>
<keyword evidence="7 14" id="KW-0418">Kinase</keyword>
<dbReference type="EMBL" id="JBHMAX010000010">
    <property type="protein sequence ID" value="MFB9731417.1"/>
    <property type="molecule type" value="Genomic_DNA"/>
</dbReference>
<dbReference type="CDD" id="cd06225">
    <property type="entry name" value="HAMP"/>
    <property type="match status" value="1"/>
</dbReference>
<keyword evidence="6 11" id="KW-0812">Transmembrane</keyword>
<dbReference type="Proteomes" id="UP001589613">
    <property type="component" value="Unassembled WGS sequence"/>
</dbReference>
<keyword evidence="15" id="KW-1185">Reference proteome</keyword>
<evidence type="ECO:0000256" key="9">
    <source>
        <dbReference type="ARBA" id="ARBA00023012"/>
    </source>
</evidence>
<dbReference type="InterPro" id="IPR003594">
    <property type="entry name" value="HATPase_dom"/>
</dbReference>
<dbReference type="PANTHER" id="PTHR45436">
    <property type="entry name" value="SENSOR HISTIDINE KINASE YKOH"/>
    <property type="match status" value="1"/>
</dbReference>
<comment type="caution">
    <text evidence="14">The sequence shown here is derived from an EMBL/GenBank/DDBJ whole genome shotgun (WGS) entry which is preliminary data.</text>
</comment>
<dbReference type="SMART" id="SM00388">
    <property type="entry name" value="HisKA"/>
    <property type="match status" value="1"/>
</dbReference>
<dbReference type="SUPFAM" id="SSF158472">
    <property type="entry name" value="HAMP domain-like"/>
    <property type="match status" value="1"/>
</dbReference>
<dbReference type="Pfam" id="PF02518">
    <property type="entry name" value="HATPase_c"/>
    <property type="match status" value="1"/>
</dbReference>
<dbReference type="InterPro" id="IPR036097">
    <property type="entry name" value="HisK_dim/P_sf"/>
</dbReference>
<keyword evidence="9" id="KW-0902">Two-component regulatory system</keyword>
<dbReference type="SMART" id="SM00387">
    <property type="entry name" value="HATPase_c"/>
    <property type="match status" value="1"/>
</dbReference>
<evidence type="ECO:0000256" key="8">
    <source>
        <dbReference type="ARBA" id="ARBA00022989"/>
    </source>
</evidence>
<comment type="subcellular location">
    <subcellularLocation>
        <location evidence="2">Cell membrane</location>
    </subcellularLocation>
</comment>
<dbReference type="RefSeq" id="WP_141337192.1">
    <property type="nucleotide sequence ID" value="NZ_JBHMAX010000010.1"/>
</dbReference>
<comment type="catalytic activity">
    <reaction evidence="1">
        <text>ATP + protein L-histidine = ADP + protein N-phospho-L-histidine.</text>
        <dbReference type="EC" id="2.7.13.3"/>
    </reaction>
</comment>
<accession>A0ABV5V0T5</accession>
<dbReference type="Gene3D" id="1.10.287.130">
    <property type="match status" value="1"/>
</dbReference>
<dbReference type="Pfam" id="PF00512">
    <property type="entry name" value="HisKA"/>
    <property type="match status" value="1"/>
</dbReference>
<proteinExistence type="predicted"/>
<dbReference type="CDD" id="cd00082">
    <property type="entry name" value="HisKA"/>
    <property type="match status" value="1"/>
</dbReference>
<dbReference type="PROSITE" id="PS50885">
    <property type="entry name" value="HAMP"/>
    <property type="match status" value="1"/>
</dbReference>
<evidence type="ECO:0000256" key="7">
    <source>
        <dbReference type="ARBA" id="ARBA00022777"/>
    </source>
</evidence>
<keyword evidence="5" id="KW-0808">Transferase</keyword>
<evidence type="ECO:0000313" key="15">
    <source>
        <dbReference type="Proteomes" id="UP001589613"/>
    </source>
</evidence>
<evidence type="ECO:0000256" key="10">
    <source>
        <dbReference type="ARBA" id="ARBA00023136"/>
    </source>
</evidence>
<evidence type="ECO:0000256" key="3">
    <source>
        <dbReference type="ARBA" id="ARBA00012438"/>
    </source>
</evidence>
<dbReference type="CDD" id="cd00075">
    <property type="entry name" value="HATPase"/>
    <property type="match status" value="1"/>
</dbReference>
<evidence type="ECO:0000256" key="11">
    <source>
        <dbReference type="SAM" id="Phobius"/>
    </source>
</evidence>
<evidence type="ECO:0000256" key="1">
    <source>
        <dbReference type="ARBA" id="ARBA00000085"/>
    </source>
</evidence>
<evidence type="ECO:0000259" key="13">
    <source>
        <dbReference type="PROSITE" id="PS50885"/>
    </source>
</evidence>
<keyword evidence="4" id="KW-0597">Phosphoprotein</keyword>
<dbReference type="PANTHER" id="PTHR45436:SF5">
    <property type="entry name" value="SENSOR HISTIDINE KINASE TRCS"/>
    <property type="match status" value="1"/>
</dbReference>
<dbReference type="PROSITE" id="PS50109">
    <property type="entry name" value="HIS_KIN"/>
    <property type="match status" value="1"/>
</dbReference>
<dbReference type="SUPFAM" id="SSF47384">
    <property type="entry name" value="Homodimeric domain of signal transducing histidine kinase"/>
    <property type="match status" value="1"/>
</dbReference>
<feature type="domain" description="Histidine kinase" evidence="12">
    <location>
        <begin position="261"/>
        <end position="487"/>
    </location>
</feature>
<dbReference type="SMART" id="SM00304">
    <property type="entry name" value="HAMP"/>
    <property type="match status" value="1"/>
</dbReference>